<reference evidence="2 3" key="1">
    <citation type="submission" date="2022-10" db="EMBL/GenBank/DDBJ databases">
        <title>Xanthomonas sp. H13-6.</title>
        <authorList>
            <person name="Liu X."/>
            <person name="Deng Z."/>
            <person name="Jiang Y."/>
            <person name="Yu T."/>
            <person name="Ai J."/>
        </authorList>
    </citation>
    <scope>NUCLEOTIDE SEQUENCE [LARGE SCALE GENOMIC DNA]</scope>
    <source>
        <strain evidence="2 3">H13-6</strain>
    </source>
</reference>
<evidence type="ECO:0000256" key="1">
    <source>
        <dbReference type="SAM" id="Phobius"/>
    </source>
</evidence>
<keyword evidence="1" id="KW-1133">Transmembrane helix</keyword>
<name>A0ABT3JXQ3_9XANT</name>
<accession>A0ABT3JXQ3</accession>
<feature type="transmembrane region" description="Helical" evidence="1">
    <location>
        <begin position="26"/>
        <end position="51"/>
    </location>
</feature>
<evidence type="ECO:0008006" key="4">
    <source>
        <dbReference type="Google" id="ProtNLM"/>
    </source>
</evidence>
<dbReference type="EMBL" id="JAPCHY010000010">
    <property type="protein sequence ID" value="MCW4473279.1"/>
    <property type="molecule type" value="Genomic_DNA"/>
</dbReference>
<evidence type="ECO:0000313" key="3">
    <source>
        <dbReference type="Proteomes" id="UP001209922"/>
    </source>
</evidence>
<keyword evidence="1" id="KW-0472">Membrane</keyword>
<dbReference type="RefSeq" id="WP_265128266.1">
    <property type="nucleotide sequence ID" value="NZ_JAPCHY010000010.1"/>
</dbReference>
<keyword evidence="1" id="KW-0812">Transmembrane</keyword>
<feature type="transmembrane region" description="Helical" evidence="1">
    <location>
        <begin position="105"/>
        <end position="125"/>
    </location>
</feature>
<feature type="transmembrane region" description="Helical" evidence="1">
    <location>
        <begin position="158"/>
        <end position="180"/>
    </location>
</feature>
<feature type="transmembrane region" description="Helical" evidence="1">
    <location>
        <begin position="71"/>
        <end position="98"/>
    </location>
</feature>
<gene>
    <name evidence="2" type="ORF">OK345_12280</name>
</gene>
<keyword evidence="3" id="KW-1185">Reference proteome</keyword>
<sequence length="193" mass="21132">MNLPPLPGTGQPRSKARSFVDVTAKLALVMAVLSVLYSVLQLALVGALGLADIGHWLSVRGLAPPAGLQWLLDHAVALGVLMLLFSLAFLAVSWGLLARHEWARLGFIAFLVLVAVANFACLPLIDAMFSGLADMFPAEIFDSVEGRELWAQLQISRWTSLITGGLTSLAFAVLHGWLVIRFKREDIREQFRR</sequence>
<comment type="caution">
    <text evidence="2">The sequence shown here is derived from an EMBL/GenBank/DDBJ whole genome shotgun (WGS) entry which is preliminary data.</text>
</comment>
<organism evidence="2 3">
    <name type="scientific">Xanthomonas chitinilytica</name>
    <dbReference type="NCBI Taxonomy" id="2989819"/>
    <lineage>
        <taxon>Bacteria</taxon>
        <taxon>Pseudomonadati</taxon>
        <taxon>Pseudomonadota</taxon>
        <taxon>Gammaproteobacteria</taxon>
        <taxon>Lysobacterales</taxon>
        <taxon>Lysobacteraceae</taxon>
        <taxon>Xanthomonas</taxon>
    </lineage>
</organism>
<evidence type="ECO:0000313" key="2">
    <source>
        <dbReference type="EMBL" id="MCW4473279.1"/>
    </source>
</evidence>
<protein>
    <recommendedName>
        <fullName evidence="4">DUF1772 domain-containing protein</fullName>
    </recommendedName>
</protein>
<dbReference type="Proteomes" id="UP001209922">
    <property type="component" value="Unassembled WGS sequence"/>
</dbReference>
<proteinExistence type="predicted"/>